<dbReference type="EMBL" id="PUHZ01000025">
    <property type="protein sequence ID" value="PQO42064.1"/>
    <property type="molecule type" value="Genomic_DNA"/>
</dbReference>
<dbReference type="Proteomes" id="UP000237819">
    <property type="component" value="Unassembled WGS sequence"/>
</dbReference>
<dbReference type="PANTHER" id="PTHR43760:SF1">
    <property type="entry name" value="ENDORIBONUCLEASE L-PSP_CHORISMATE MUTASE-LIKE DOMAIN-CONTAINING PROTEIN"/>
    <property type="match status" value="1"/>
</dbReference>
<dbReference type="Pfam" id="PF14588">
    <property type="entry name" value="YjgF_endoribonc"/>
    <property type="match status" value="1"/>
</dbReference>
<dbReference type="PANTHER" id="PTHR43760">
    <property type="entry name" value="ENDORIBONUCLEASE-RELATED"/>
    <property type="match status" value="1"/>
</dbReference>
<dbReference type="AlphaFoldDB" id="A0A2S8GDA0"/>
<dbReference type="OrthoDB" id="9806350at2"/>
<dbReference type="Gene3D" id="3.30.1330.40">
    <property type="entry name" value="RutC-like"/>
    <property type="match status" value="1"/>
</dbReference>
<evidence type="ECO:0000313" key="3">
    <source>
        <dbReference type="Proteomes" id="UP000237819"/>
    </source>
</evidence>
<dbReference type="InterPro" id="IPR013813">
    <property type="entry name" value="Endoribo_LPSP/chorism_mut-like"/>
</dbReference>
<organism evidence="2 3">
    <name type="scientific">Blastopirellula marina</name>
    <dbReference type="NCBI Taxonomy" id="124"/>
    <lineage>
        <taxon>Bacteria</taxon>
        <taxon>Pseudomonadati</taxon>
        <taxon>Planctomycetota</taxon>
        <taxon>Planctomycetia</taxon>
        <taxon>Pirellulales</taxon>
        <taxon>Pirellulaceae</taxon>
        <taxon>Blastopirellula</taxon>
    </lineage>
</organism>
<sequence length="155" mass="16205">MSFDANLAALNVELPPAPKAMGLYKPAITVGNLVYLSGHGPLSTEGKLQLGKVGQDVDEETANAAARQTGLAMLATLQAHLGSLDKIKRLVKTFGMVNCVDGFTQQPAVINGFSELMKEVFGEDCGVAARSAIGVNSLPAGMTVEVEAIFELNAE</sequence>
<dbReference type="InterPro" id="IPR035959">
    <property type="entry name" value="RutC-like_sf"/>
</dbReference>
<evidence type="ECO:0000313" key="2">
    <source>
        <dbReference type="EMBL" id="PQO42064.1"/>
    </source>
</evidence>
<dbReference type="RefSeq" id="WP_105338647.1">
    <property type="nucleotide sequence ID" value="NZ_PUHZ01000025.1"/>
</dbReference>
<accession>A0A2S8GDA0</accession>
<reference evidence="2 3" key="1">
    <citation type="submission" date="2018-02" db="EMBL/GenBank/DDBJ databases">
        <title>Comparative genomes isolates from brazilian mangrove.</title>
        <authorList>
            <person name="Araujo J.E."/>
            <person name="Taketani R.G."/>
            <person name="Silva M.C.P."/>
            <person name="Loureco M.V."/>
            <person name="Andreote F.D."/>
        </authorList>
    </citation>
    <scope>NUCLEOTIDE SEQUENCE [LARGE SCALE GENOMIC DNA]</scope>
    <source>
        <strain evidence="2 3">Nap-Phe MGV</strain>
    </source>
</reference>
<comment type="caution">
    <text evidence="2">The sequence shown here is derived from an EMBL/GenBank/DDBJ whole genome shotgun (WGS) entry which is preliminary data.</text>
</comment>
<evidence type="ECO:0000259" key="1">
    <source>
        <dbReference type="Pfam" id="PF14588"/>
    </source>
</evidence>
<gene>
    <name evidence="2" type="ORF">C5Y93_27320</name>
</gene>
<feature type="domain" description="Endoribonuclease L-PSP/chorismate mutase-like" evidence="1">
    <location>
        <begin position="6"/>
        <end position="125"/>
    </location>
</feature>
<dbReference type="CDD" id="cd02199">
    <property type="entry name" value="YjgF_YER057c_UK114_like_1"/>
    <property type="match status" value="1"/>
</dbReference>
<proteinExistence type="predicted"/>
<dbReference type="SUPFAM" id="SSF55298">
    <property type="entry name" value="YjgF-like"/>
    <property type="match status" value="1"/>
</dbReference>
<protein>
    <recommendedName>
        <fullName evidence="1">Endoribonuclease L-PSP/chorismate mutase-like domain-containing protein</fullName>
    </recommendedName>
</protein>
<name>A0A2S8GDA0_9BACT</name>